<organism evidence="1 2">
    <name type="scientific">Sphingobacterium corticis</name>
    <dbReference type="NCBI Taxonomy" id="1812823"/>
    <lineage>
        <taxon>Bacteria</taxon>
        <taxon>Pseudomonadati</taxon>
        <taxon>Bacteroidota</taxon>
        <taxon>Sphingobacteriia</taxon>
        <taxon>Sphingobacteriales</taxon>
        <taxon>Sphingobacteriaceae</taxon>
        <taxon>Sphingobacterium</taxon>
    </lineage>
</organism>
<protein>
    <recommendedName>
        <fullName evidence="3">DUF4837 family protein</fullName>
    </recommendedName>
</protein>
<evidence type="ECO:0000313" key="1">
    <source>
        <dbReference type="EMBL" id="MFD2599488.1"/>
    </source>
</evidence>
<evidence type="ECO:0000313" key="2">
    <source>
        <dbReference type="Proteomes" id="UP001597393"/>
    </source>
</evidence>
<proteinExistence type="predicted"/>
<dbReference type="EMBL" id="JBHUMA010000006">
    <property type="protein sequence ID" value="MFD2599488.1"/>
    <property type="molecule type" value="Genomic_DNA"/>
</dbReference>
<dbReference type="RefSeq" id="WP_380869614.1">
    <property type="nucleotide sequence ID" value="NZ_JBHUMA010000006.1"/>
</dbReference>
<comment type="caution">
    <text evidence="1">The sequence shown here is derived from an EMBL/GenBank/DDBJ whole genome shotgun (WGS) entry which is preliminary data.</text>
</comment>
<sequence length="308" mass="36402">MEILERNALIKSAITFICFLVTICFCEAQEKYFVLDDEHSSYDIKSYTLDTKDLYALNSKVEIFNIFPKYKTNTRDNREIILFSVLPEVTSMKLWEKIDLAEIVVDTISFKDLLAIKQLSLYELYSGTYDEHNKFFNKYKLVVKRNGQHYAAYNTLLQFYALRDKPDIFNSVWGTINTEQTPVSLKSVADYYKSIKCDFPLLSYFERYSTFDRLRDRKEFLSRKIKIGNLNAYQFWSLTDWHMPSHAYEVDRGIDRFVYIPGKGIVGGSFDFYFYYHRNIINLSMAKFRDNIYSERVMIVNGLLEGSD</sequence>
<dbReference type="Proteomes" id="UP001597393">
    <property type="component" value="Unassembled WGS sequence"/>
</dbReference>
<name>A0ABW5NLI4_9SPHI</name>
<keyword evidence="2" id="KW-1185">Reference proteome</keyword>
<reference evidence="2" key="1">
    <citation type="journal article" date="2019" name="Int. J. Syst. Evol. Microbiol.">
        <title>The Global Catalogue of Microorganisms (GCM) 10K type strain sequencing project: providing services to taxonomists for standard genome sequencing and annotation.</title>
        <authorList>
            <consortium name="The Broad Institute Genomics Platform"/>
            <consortium name="The Broad Institute Genome Sequencing Center for Infectious Disease"/>
            <person name="Wu L."/>
            <person name="Ma J."/>
        </authorList>
    </citation>
    <scope>NUCLEOTIDE SEQUENCE [LARGE SCALE GENOMIC DNA]</scope>
    <source>
        <strain evidence="2">KCTC 42248</strain>
    </source>
</reference>
<accession>A0ABW5NLI4</accession>
<gene>
    <name evidence="1" type="ORF">ACFSQ3_11040</name>
</gene>
<evidence type="ECO:0008006" key="3">
    <source>
        <dbReference type="Google" id="ProtNLM"/>
    </source>
</evidence>